<accession>A0A1X0DET6</accession>
<proteinExistence type="predicted"/>
<keyword evidence="2" id="KW-0472">Membrane</keyword>
<feature type="region of interest" description="Disordered" evidence="1">
    <location>
        <begin position="1"/>
        <end position="24"/>
    </location>
</feature>
<reference evidence="3 4" key="1">
    <citation type="submission" date="2017-02" db="EMBL/GenBank/DDBJ databases">
        <title>The new phylogeny of genus Mycobacterium.</title>
        <authorList>
            <person name="Tortoli E."/>
            <person name="Trovato A."/>
            <person name="Cirillo D.M."/>
        </authorList>
    </citation>
    <scope>NUCLEOTIDE SEQUENCE [LARGE SCALE GENOMIC DNA]</scope>
    <source>
        <strain evidence="3 4">DSM 44471</strain>
    </source>
</reference>
<dbReference type="Proteomes" id="UP000192566">
    <property type="component" value="Unassembled WGS sequence"/>
</dbReference>
<organism evidence="3 4">
    <name type="scientific">Mycobacterium heidelbergense</name>
    <dbReference type="NCBI Taxonomy" id="53376"/>
    <lineage>
        <taxon>Bacteria</taxon>
        <taxon>Bacillati</taxon>
        <taxon>Actinomycetota</taxon>
        <taxon>Actinomycetes</taxon>
        <taxon>Mycobacteriales</taxon>
        <taxon>Mycobacteriaceae</taxon>
        <taxon>Mycobacterium</taxon>
        <taxon>Mycobacterium simiae complex</taxon>
    </lineage>
</organism>
<evidence type="ECO:0000256" key="2">
    <source>
        <dbReference type="SAM" id="Phobius"/>
    </source>
</evidence>
<gene>
    <name evidence="3" type="ORF">BST25_18145</name>
</gene>
<keyword evidence="2" id="KW-0812">Transmembrane</keyword>
<feature type="compositionally biased region" description="Basic and acidic residues" evidence="1">
    <location>
        <begin position="1"/>
        <end position="18"/>
    </location>
</feature>
<protein>
    <submittedName>
        <fullName evidence="3">Uncharacterized protein</fullName>
    </submittedName>
</protein>
<dbReference type="RefSeq" id="WP_083075756.1">
    <property type="nucleotide sequence ID" value="NZ_AP022615.1"/>
</dbReference>
<keyword evidence="4" id="KW-1185">Reference proteome</keyword>
<dbReference type="STRING" id="53376.BST25_18145"/>
<feature type="transmembrane region" description="Helical" evidence="2">
    <location>
        <begin position="117"/>
        <end position="139"/>
    </location>
</feature>
<dbReference type="AlphaFoldDB" id="A0A1X0DET6"/>
<dbReference type="EMBL" id="MVHR01000030">
    <property type="protein sequence ID" value="ORA70868.1"/>
    <property type="molecule type" value="Genomic_DNA"/>
</dbReference>
<comment type="caution">
    <text evidence="3">The sequence shown here is derived from an EMBL/GenBank/DDBJ whole genome shotgun (WGS) entry which is preliminary data.</text>
</comment>
<name>A0A1X0DET6_MYCHE</name>
<keyword evidence="2" id="KW-1133">Transmembrane helix</keyword>
<dbReference type="OrthoDB" id="4762032at2"/>
<evidence type="ECO:0000313" key="4">
    <source>
        <dbReference type="Proteomes" id="UP000192566"/>
    </source>
</evidence>
<sequence>MGAADRPREDPEDPRAADADPPLTAGLLADLQAGLLDDDSAARVRQRVREDPAAAKVLRALNQVRRDVAATGADPTSAPEIPPEVAARISAALASGQGRGHAGAAHSARPRVRPARLAVGVAGVGAALAAIGVGTAALVHAPGPTPSAPVTAEHITVSTPPPAIPLSPAEIVGLLNRSPDFGAPGGPLSDPPRRASCLGGLGYPASTRVLGARPIEINARPGVLLVLPGDTPDNLAVYAVAPNCNAADTGLLANTQVPRP</sequence>
<evidence type="ECO:0000256" key="1">
    <source>
        <dbReference type="SAM" id="MobiDB-lite"/>
    </source>
</evidence>
<evidence type="ECO:0000313" key="3">
    <source>
        <dbReference type="EMBL" id="ORA70868.1"/>
    </source>
</evidence>